<evidence type="ECO:0000256" key="6">
    <source>
        <dbReference type="ARBA" id="ARBA00023146"/>
    </source>
</evidence>
<comment type="function">
    <text evidence="7">Catalyzes the attachment of glutamate to tRNA(Glu) in a two-step reaction: glutamate is first activated by ATP to form Glu-AMP and then transferred to the acceptor end of tRNA(Glu).</text>
</comment>
<dbReference type="GO" id="GO:0005737">
    <property type="term" value="C:cytoplasm"/>
    <property type="evidence" value="ECO:0007669"/>
    <property type="project" value="UniProtKB-SubCell"/>
</dbReference>
<dbReference type="Pfam" id="PF19269">
    <property type="entry name" value="Anticodon_2"/>
    <property type="match status" value="1"/>
</dbReference>
<dbReference type="SUPFAM" id="SSF48163">
    <property type="entry name" value="An anticodon-binding domain of class I aminoacyl-tRNA synthetases"/>
    <property type="match status" value="1"/>
</dbReference>
<dbReference type="PROSITE" id="PS00178">
    <property type="entry name" value="AA_TRNA_LIGASE_I"/>
    <property type="match status" value="1"/>
</dbReference>
<dbReference type="InterPro" id="IPR049940">
    <property type="entry name" value="GluQ/Sye"/>
</dbReference>
<dbReference type="GO" id="GO:0004818">
    <property type="term" value="F:glutamate-tRNA ligase activity"/>
    <property type="evidence" value="ECO:0007669"/>
    <property type="project" value="UniProtKB-UniRule"/>
</dbReference>
<evidence type="ECO:0000259" key="9">
    <source>
        <dbReference type="Pfam" id="PF19269"/>
    </source>
</evidence>
<keyword evidence="4 7" id="KW-0067">ATP-binding</keyword>
<comment type="subunit">
    <text evidence="7">Monomer.</text>
</comment>
<dbReference type="GO" id="GO:0000049">
    <property type="term" value="F:tRNA binding"/>
    <property type="evidence" value="ECO:0007669"/>
    <property type="project" value="InterPro"/>
</dbReference>
<feature type="binding site" evidence="7">
    <location>
        <position position="264"/>
    </location>
    <ligand>
        <name>ATP</name>
        <dbReference type="ChEBI" id="CHEBI:30616"/>
    </ligand>
</feature>
<dbReference type="FunFam" id="3.40.50.620:FF:000045">
    <property type="entry name" value="Glutamate--tRNA ligase, mitochondrial"/>
    <property type="match status" value="1"/>
</dbReference>
<evidence type="ECO:0000256" key="1">
    <source>
        <dbReference type="ARBA" id="ARBA00007894"/>
    </source>
</evidence>
<feature type="domain" description="Aminoacyl-tRNA synthetase class I anticodon-binding" evidence="9">
    <location>
        <begin position="366"/>
        <end position="496"/>
    </location>
</feature>
<keyword evidence="5 7" id="KW-0648">Protein biosynthesis</keyword>
<dbReference type="AlphaFoldDB" id="A0A1G2PC33"/>
<dbReference type="EC" id="6.1.1.17" evidence="7"/>
<sequence length="501" mass="57593">METGKKVRVRYAPSPTGMMHVGNFRTALYNFLFARKHKGVFYIRIEDTDQSRFVEGGAENILRTLVAMGIEHDEGPFLKNDHIEQKGDFGPYLQSQRLIIYQQSANQLIASGKAYPCFCVPERLEKLRQEQEGAKIPTGYDRLCRKLGAEEIEKRQTAGEKFVVRFKMPQGDETTFEDMIRGKISFQNKLLDDYVLLKSDGYPTYHLANIIDDYLMGTTHVIRGEEWLPSTPKHVLLYKAFDWQVPYFAHLPLLLNPDRSKLSKRQGDVAVEDYLAKGYYPEAVLNFVALLGWNPGTEQEIFSLDDLTKEFSIERIHKSGAIFDHNKLNWLDDYYHKHKENRWLTPKDVDLRRELIKEFIPAHIISNANAATAMLGMIEQRLHGPSDIPHIPELFSFLENTPPYDSTLLLWKKMKSLAEAKTALIKIKEIISHINENDWDERIEIDVMDLAQKYGDRGAVLWPMRVALSGLDKSPGPVEIAKSLGRKETLKRIDEAVAKIN</sequence>
<comment type="caution">
    <text evidence="7">Lacks conserved residue(s) required for the propagation of feature annotation.</text>
</comment>
<feature type="short sequence motif" description="'HIGH' region" evidence="7">
    <location>
        <begin position="13"/>
        <end position="23"/>
    </location>
</feature>
<dbReference type="InterPro" id="IPR045462">
    <property type="entry name" value="aa-tRNA-synth_I_cd-bd"/>
</dbReference>
<gene>
    <name evidence="7" type="primary">gltX</name>
    <name evidence="10" type="ORF">A2828_01300</name>
</gene>
<keyword evidence="2 7" id="KW-0436">Ligase</keyword>
<dbReference type="InterPro" id="IPR000924">
    <property type="entry name" value="Glu/Gln-tRNA-synth"/>
</dbReference>
<keyword evidence="3 7" id="KW-0547">Nucleotide-binding</keyword>
<accession>A0A1G2PC33</accession>
<dbReference type="InterPro" id="IPR020751">
    <property type="entry name" value="aa-tRNA-synth_I_codon-bd_sub2"/>
</dbReference>
<feature type="short sequence motif" description="'KMSKS' region" evidence="7">
    <location>
        <begin position="261"/>
        <end position="265"/>
    </location>
</feature>
<evidence type="ECO:0000256" key="3">
    <source>
        <dbReference type="ARBA" id="ARBA00022741"/>
    </source>
</evidence>
<dbReference type="GO" id="GO:0005524">
    <property type="term" value="F:ATP binding"/>
    <property type="evidence" value="ECO:0007669"/>
    <property type="project" value="UniProtKB-UniRule"/>
</dbReference>
<feature type="domain" description="Glutamyl/glutaminyl-tRNA synthetase class Ib catalytic" evidence="8">
    <location>
        <begin position="6"/>
        <end position="330"/>
    </location>
</feature>
<evidence type="ECO:0000256" key="2">
    <source>
        <dbReference type="ARBA" id="ARBA00022598"/>
    </source>
</evidence>
<keyword evidence="7" id="KW-0963">Cytoplasm</keyword>
<comment type="catalytic activity">
    <reaction evidence="7">
        <text>tRNA(Glu) + L-glutamate + ATP = L-glutamyl-tRNA(Glu) + AMP + diphosphate</text>
        <dbReference type="Rhea" id="RHEA:23540"/>
        <dbReference type="Rhea" id="RHEA-COMP:9663"/>
        <dbReference type="Rhea" id="RHEA-COMP:9680"/>
        <dbReference type="ChEBI" id="CHEBI:29985"/>
        <dbReference type="ChEBI" id="CHEBI:30616"/>
        <dbReference type="ChEBI" id="CHEBI:33019"/>
        <dbReference type="ChEBI" id="CHEBI:78442"/>
        <dbReference type="ChEBI" id="CHEBI:78520"/>
        <dbReference type="ChEBI" id="CHEBI:456215"/>
        <dbReference type="EC" id="6.1.1.17"/>
    </reaction>
</comment>
<name>A0A1G2PC33_9BACT</name>
<dbReference type="GO" id="GO:0008270">
    <property type="term" value="F:zinc ion binding"/>
    <property type="evidence" value="ECO:0007669"/>
    <property type="project" value="InterPro"/>
</dbReference>
<dbReference type="Proteomes" id="UP000178869">
    <property type="component" value="Unassembled WGS sequence"/>
</dbReference>
<dbReference type="InterPro" id="IPR008925">
    <property type="entry name" value="aa_tRNA-synth_I_cd-bd_sf"/>
</dbReference>
<dbReference type="InterPro" id="IPR033910">
    <property type="entry name" value="GluRS_core"/>
</dbReference>
<comment type="similarity">
    <text evidence="1 7">Belongs to the class-I aminoacyl-tRNA synthetase family. Glutamate--tRNA ligase type 1 subfamily.</text>
</comment>
<evidence type="ECO:0000259" key="8">
    <source>
        <dbReference type="Pfam" id="PF00749"/>
    </source>
</evidence>
<dbReference type="InterPro" id="IPR014729">
    <property type="entry name" value="Rossmann-like_a/b/a_fold"/>
</dbReference>
<dbReference type="Gene3D" id="3.40.50.620">
    <property type="entry name" value="HUPs"/>
    <property type="match status" value="1"/>
</dbReference>
<evidence type="ECO:0000256" key="5">
    <source>
        <dbReference type="ARBA" id="ARBA00022917"/>
    </source>
</evidence>
<dbReference type="InterPro" id="IPR020058">
    <property type="entry name" value="Glu/Gln-tRNA-synth_Ib_cat-dom"/>
</dbReference>
<dbReference type="InterPro" id="IPR004527">
    <property type="entry name" value="Glu-tRNA-ligase_bac/mito"/>
</dbReference>
<dbReference type="EMBL" id="MHSR01000025">
    <property type="protein sequence ID" value="OHA45890.1"/>
    <property type="molecule type" value="Genomic_DNA"/>
</dbReference>
<dbReference type="PANTHER" id="PTHR43311:SF2">
    <property type="entry name" value="GLUTAMATE--TRNA LIGASE, MITOCHONDRIAL-RELATED"/>
    <property type="match status" value="1"/>
</dbReference>
<dbReference type="GO" id="GO:0006424">
    <property type="term" value="P:glutamyl-tRNA aminoacylation"/>
    <property type="evidence" value="ECO:0007669"/>
    <property type="project" value="UniProtKB-UniRule"/>
</dbReference>
<dbReference type="CDD" id="cd00808">
    <property type="entry name" value="GluRS_core"/>
    <property type="match status" value="1"/>
</dbReference>
<dbReference type="Pfam" id="PF00749">
    <property type="entry name" value="tRNA-synt_1c"/>
    <property type="match status" value="1"/>
</dbReference>
<comment type="subcellular location">
    <subcellularLocation>
        <location evidence="7">Cytoplasm</location>
    </subcellularLocation>
</comment>
<evidence type="ECO:0000313" key="10">
    <source>
        <dbReference type="EMBL" id="OHA45890.1"/>
    </source>
</evidence>
<dbReference type="HAMAP" id="MF_00022">
    <property type="entry name" value="Glu_tRNA_synth_type1"/>
    <property type="match status" value="1"/>
</dbReference>
<keyword evidence="6 7" id="KW-0030">Aminoacyl-tRNA synthetase</keyword>
<dbReference type="Gene3D" id="1.10.10.350">
    <property type="match status" value="1"/>
</dbReference>
<dbReference type="NCBIfam" id="TIGR00464">
    <property type="entry name" value="gltX_bact"/>
    <property type="match status" value="1"/>
</dbReference>
<evidence type="ECO:0000313" key="11">
    <source>
        <dbReference type="Proteomes" id="UP000178869"/>
    </source>
</evidence>
<dbReference type="PANTHER" id="PTHR43311">
    <property type="entry name" value="GLUTAMATE--TRNA LIGASE"/>
    <property type="match status" value="1"/>
</dbReference>
<proteinExistence type="inferred from homology"/>
<dbReference type="PRINTS" id="PR00987">
    <property type="entry name" value="TRNASYNTHGLU"/>
</dbReference>
<dbReference type="InterPro" id="IPR001412">
    <property type="entry name" value="aa-tRNA-synth_I_CS"/>
</dbReference>
<reference evidence="10 11" key="1">
    <citation type="journal article" date="2016" name="Nat. Commun.">
        <title>Thousands of microbial genomes shed light on interconnected biogeochemical processes in an aquifer system.</title>
        <authorList>
            <person name="Anantharaman K."/>
            <person name="Brown C.T."/>
            <person name="Hug L.A."/>
            <person name="Sharon I."/>
            <person name="Castelle C.J."/>
            <person name="Probst A.J."/>
            <person name="Thomas B.C."/>
            <person name="Singh A."/>
            <person name="Wilkins M.J."/>
            <person name="Karaoz U."/>
            <person name="Brodie E.L."/>
            <person name="Williams K.H."/>
            <person name="Hubbard S.S."/>
            <person name="Banfield J.F."/>
        </authorList>
    </citation>
    <scope>NUCLEOTIDE SEQUENCE [LARGE SCALE GENOMIC DNA]</scope>
</reference>
<evidence type="ECO:0000256" key="7">
    <source>
        <dbReference type="HAMAP-Rule" id="MF_00022"/>
    </source>
</evidence>
<evidence type="ECO:0000256" key="4">
    <source>
        <dbReference type="ARBA" id="ARBA00022840"/>
    </source>
</evidence>
<dbReference type="SUPFAM" id="SSF52374">
    <property type="entry name" value="Nucleotidylyl transferase"/>
    <property type="match status" value="1"/>
</dbReference>
<comment type="caution">
    <text evidence="10">The sequence shown here is derived from an EMBL/GenBank/DDBJ whole genome shotgun (WGS) entry which is preliminary data.</text>
</comment>
<organism evidence="10 11">
    <name type="scientific">Candidatus Terrybacteria bacterium RIFCSPHIGHO2_01_FULL_43_35</name>
    <dbReference type="NCBI Taxonomy" id="1802361"/>
    <lineage>
        <taxon>Bacteria</taxon>
        <taxon>Candidatus Terryibacteriota</taxon>
    </lineage>
</organism>
<protein>
    <recommendedName>
        <fullName evidence="7">Glutamate--tRNA ligase</fullName>
        <ecNumber evidence="7">6.1.1.17</ecNumber>
    </recommendedName>
    <alternativeName>
        <fullName evidence="7">Glutamyl-tRNA synthetase</fullName>
        <shortName evidence="7">GluRS</shortName>
    </alternativeName>
</protein>